<dbReference type="STRING" id="162209.IJ22_27320"/>
<evidence type="ECO:0000313" key="1">
    <source>
        <dbReference type="EMBL" id="ALS23105.1"/>
    </source>
</evidence>
<dbReference type="InterPro" id="IPR050261">
    <property type="entry name" value="FrsA_esterase"/>
</dbReference>
<dbReference type="OrthoDB" id="9808543at2"/>
<dbReference type="InterPro" id="IPR002925">
    <property type="entry name" value="Dienelactn_hydro"/>
</dbReference>
<dbReference type="RefSeq" id="WP_062409158.1">
    <property type="nucleotide sequence ID" value="NZ_BJCS01000004.1"/>
</dbReference>
<dbReference type="InterPro" id="IPR029058">
    <property type="entry name" value="AB_hydrolase_fold"/>
</dbReference>
<dbReference type="Pfam" id="PF01738">
    <property type="entry name" value="DLH"/>
    <property type="match status" value="1"/>
</dbReference>
<sequence length="270" mass="29396">MGKEIAVESFSIQQANGLPLKGEVRTQIDGSGKPVLIVSHGFRGHRNWGFWPDVASRFAELGYYTVNFDFIRIAARHLQVEEEKLAEASTITQELHDLNAVLSNVLEAKLPLAGEADRSRVSLLGHSRSGGSSIILASEQPDVRAVIVWNGGSGPVRSNGANGSSQTLIEKAVNEDVSLNTERFDIVKHFKELRIPALVVQGDADNERLLQRNKELKAAAPHQKFIDIAGGDHTFGVADPYQGSSSQLDQAVEETHRFLQLAVTVKAPTS</sequence>
<evidence type="ECO:0000313" key="2">
    <source>
        <dbReference type="Proteomes" id="UP000061660"/>
    </source>
</evidence>
<dbReference type="KEGG" id="pnp:IJ22_27320"/>
<reference evidence="2" key="1">
    <citation type="submission" date="2015-12" db="EMBL/GenBank/DDBJ databases">
        <title>Complete genome sequences of two moderately thermophilic Paenibacillus species.</title>
        <authorList>
            <person name="Butler R.III."/>
            <person name="Wang J."/>
            <person name="Stark B.C."/>
            <person name="Pombert J.-F."/>
        </authorList>
    </citation>
    <scope>NUCLEOTIDE SEQUENCE [LARGE SCALE GENOMIC DNA]</scope>
    <source>
        <strain evidence="2">32O-Y</strain>
    </source>
</reference>
<keyword evidence="2" id="KW-1185">Reference proteome</keyword>
<dbReference type="SUPFAM" id="SSF53474">
    <property type="entry name" value="alpha/beta-Hydrolases"/>
    <property type="match status" value="1"/>
</dbReference>
<dbReference type="EMBL" id="CP013652">
    <property type="protein sequence ID" value="ALS23105.1"/>
    <property type="molecule type" value="Genomic_DNA"/>
</dbReference>
<dbReference type="AlphaFoldDB" id="A0A0U2UMD0"/>
<proteinExistence type="predicted"/>
<dbReference type="PANTHER" id="PTHR22946">
    <property type="entry name" value="DIENELACTONE HYDROLASE DOMAIN-CONTAINING PROTEIN-RELATED"/>
    <property type="match status" value="1"/>
</dbReference>
<protein>
    <submittedName>
        <fullName evidence="1">Alpha/beta hydrolase</fullName>
    </submittedName>
</protein>
<name>A0A0U2UMD0_9BACL</name>
<gene>
    <name evidence="1" type="ORF">IJ22_27320</name>
</gene>
<accession>A0A0U2UMD0</accession>
<dbReference type="PATRIC" id="fig|162209.4.peg.2907"/>
<keyword evidence="1" id="KW-0378">Hydrolase</keyword>
<reference evidence="1 2" key="2">
    <citation type="journal article" date="2016" name="Genome Announc.">
        <title>Complete Genome Sequences of Two Interactive Moderate Thermophiles, Paenibacillus napthalenovorans 32O-Y and Paenibacillus sp. 32O-W.</title>
        <authorList>
            <person name="Butler R.R.III."/>
            <person name="Wang J."/>
            <person name="Stark B.C."/>
            <person name="Pombert J.F."/>
        </authorList>
    </citation>
    <scope>NUCLEOTIDE SEQUENCE [LARGE SCALE GENOMIC DNA]</scope>
    <source>
        <strain evidence="1 2">32O-Y</strain>
    </source>
</reference>
<dbReference type="Gene3D" id="3.40.50.1820">
    <property type="entry name" value="alpha/beta hydrolase"/>
    <property type="match status" value="1"/>
</dbReference>
<dbReference type="GO" id="GO:0016787">
    <property type="term" value="F:hydrolase activity"/>
    <property type="evidence" value="ECO:0007669"/>
    <property type="project" value="UniProtKB-KW"/>
</dbReference>
<organism evidence="1 2">
    <name type="scientific">Paenibacillus naphthalenovorans</name>
    <dbReference type="NCBI Taxonomy" id="162209"/>
    <lineage>
        <taxon>Bacteria</taxon>
        <taxon>Bacillati</taxon>
        <taxon>Bacillota</taxon>
        <taxon>Bacilli</taxon>
        <taxon>Bacillales</taxon>
        <taxon>Paenibacillaceae</taxon>
        <taxon>Paenibacillus</taxon>
    </lineage>
</organism>
<dbReference type="Proteomes" id="UP000061660">
    <property type="component" value="Chromosome"/>
</dbReference>